<dbReference type="SUPFAM" id="SSF55729">
    <property type="entry name" value="Acyl-CoA N-acyltransferases (Nat)"/>
    <property type="match status" value="1"/>
</dbReference>
<keyword evidence="2" id="KW-0012">Acyltransferase</keyword>
<gene>
    <name evidence="4" type="ORF">OIU80_20170</name>
</gene>
<reference evidence="4" key="1">
    <citation type="submission" date="2022-10" db="EMBL/GenBank/DDBJ databases">
        <title>Two novel species of Flavobacterium.</title>
        <authorList>
            <person name="Liu Q."/>
            <person name="Xin Y.-H."/>
        </authorList>
    </citation>
    <scope>NUCLEOTIDE SEQUENCE</scope>
    <source>
        <strain evidence="4">LS1R47</strain>
    </source>
</reference>
<dbReference type="RefSeq" id="WP_264288772.1">
    <property type="nucleotide sequence ID" value="NZ_JAOZEV010000030.1"/>
</dbReference>
<evidence type="ECO:0000256" key="2">
    <source>
        <dbReference type="ARBA" id="ARBA00023315"/>
    </source>
</evidence>
<dbReference type="InterPro" id="IPR000182">
    <property type="entry name" value="GNAT_dom"/>
</dbReference>
<dbReference type="CDD" id="cd04301">
    <property type="entry name" value="NAT_SF"/>
    <property type="match status" value="1"/>
</dbReference>
<feature type="domain" description="N-acetyltransferase" evidence="3">
    <location>
        <begin position="1"/>
        <end position="137"/>
    </location>
</feature>
<keyword evidence="5" id="KW-1185">Reference proteome</keyword>
<dbReference type="PROSITE" id="PS51186">
    <property type="entry name" value="GNAT"/>
    <property type="match status" value="1"/>
</dbReference>
<sequence>MTKQIAEQIAELLNARNQLVNTYTGESILKSSANYVYLEDSGKIIALAESKKVQWYQWEISHVVVAEEYEGKGYGNEILALAEAKAQDGGAKVLQCTIRTSNDNSIRLFSRKGYSQVSRFFYPKSGNWVYVYQKVISVK</sequence>
<comment type="caution">
    <text evidence="4">The sequence shown here is derived from an EMBL/GenBank/DDBJ whole genome shotgun (WGS) entry which is preliminary data.</text>
</comment>
<keyword evidence="1" id="KW-0808">Transferase</keyword>
<dbReference type="InterPro" id="IPR016181">
    <property type="entry name" value="Acyl_CoA_acyltransferase"/>
</dbReference>
<dbReference type="PANTHER" id="PTHR43800">
    <property type="entry name" value="PEPTIDYL-LYSINE N-ACETYLTRANSFERASE YJAB"/>
    <property type="match status" value="1"/>
</dbReference>
<dbReference type="Gene3D" id="3.40.630.30">
    <property type="match status" value="1"/>
</dbReference>
<dbReference type="GO" id="GO:0016747">
    <property type="term" value="F:acyltransferase activity, transferring groups other than amino-acyl groups"/>
    <property type="evidence" value="ECO:0007669"/>
    <property type="project" value="InterPro"/>
</dbReference>
<evidence type="ECO:0000313" key="4">
    <source>
        <dbReference type="EMBL" id="MCV9934605.1"/>
    </source>
</evidence>
<evidence type="ECO:0000259" key="3">
    <source>
        <dbReference type="PROSITE" id="PS51186"/>
    </source>
</evidence>
<evidence type="ECO:0000313" key="5">
    <source>
        <dbReference type="Proteomes" id="UP001151133"/>
    </source>
</evidence>
<dbReference type="AlphaFoldDB" id="A0A9X3CAG5"/>
<dbReference type="EMBL" id="JAOZEV010000030">
    <property type="protein sequence ID" value="MCV9934605.1"/>
    <property type="molecule type" value="Genomic_DNA"/>
</dbReference>
<dbReference type="PANTHER" id="PTHR43800:SF1">
    <property type="entry name" value="PEPTIDYL-LYSINE N-ACETYLTRANSFERASE YJAB"/>
    <property type="match status" value="1"/>
</dbReference>
<organism evidence="4 5">
    <name type="scientific">Flavobacterium frigoritolerans</name>
    <dbReference type="NCBI Taxonomy" id="2987686"/>
    <lineage>
        <taxon>Bacteria</taxon>
        <taxon>Pseudomonadati</taxon>
        <taxon>Bacteroidota</taxon>
        <taxon>Flavobacteriia</taxon>
        <taxon>Flavobacteriales</taxon>
        <taxon>Flavobacteriaceae</taxon>
        <taxon>Flavobacterium</taxon>
    </lineage>
</organism>
<dbReference type="Proteomes" id="UP001151133">
    <property type="component" value="Unassembled WGS sequence"/>
</dbReference>
<dbReference type="Pfam" id="PF00583">
    <property type="entry name" value="Acetyltransf_1"/>
    <property type="match status" value="1"/>
</dbReference>
<evidence type="ECO:0000256" key="1">
    <source>
        <dbReference type="ARBA" id="ARBA00022679"/>
    </source>
</evidence>
<proteinExistence type="predicted"/>
<accession>A0A9X3CAG5</accession>
<protein>
    <submittedName>
        <fullName evidence="4">GNAT family N-acetyltransferase</fullName>
    </submittedName>
</protein>
<name>A0A9X3CAG5_9FLAO</name>